<dbReference type="InterPro" id="IPR003798">
    <property type="entry name" value="DNA_recombination_RmuC"/>
</dbReference>
<organism evidence="6 7">
    <name type="scientific">Phytoplasma australiense</name>
    <dbReference type="NCBI Taxonomy" id="59748"/>
    <lineage>
        <taxon>Bacteria</taxon>
        <taxon>Bacillati</taxon>
        <taxon>Mycoplasmatota</taxon>
        <taxon>Mollicutes</taxon>
        <taxon>Acholeplasmatales</taxon>
        <taxon>Acholeplasmataceae</taxon>
        <taxon>Candidatus Phytoplasma</taxon>
        <taxon>16SrXII (Stolbur group)</taxon>
    </lineage>
</organism>
<dbReference type="Proteomes" id="UP000008323">
    <property type="component" value="Chromosome"/>
</dbReference>
<gene>
    <name evidence="6" type="ordered locus">PA0642</name>
</gene>
<evidence type="ECO:0000256" key="5">
    <source>
        <dbReference type="SAM" id="Phobius"/>
    </source>
</evidence>
<evidence type="ECO:0000313" key="6">
    <source>
        <dbReference type="EMBL" id="CAM11976.1"/>
    </source>
</evidence>
<reference evidence="6 7" key="1">
    <citation type="journal article" date="2008" name="J. Bacteriol.">
        <title>Comparative genome analysis of 'Candidatus Phytoplasma australiense' (subgroup tuf-Australia I; rp-A) and 'Ca. Phytoplasma asteris' strains OY-M and AY-WB.</title>
        <authorList>
            <person name="Tran-Nguyen L.T."/>
            <person name="Kube M."/>
            <person name="Schneider B."/>
            <person name="Reinhardt R."/>
            <person name="Gibb K.S."/>
        </authorList>
    </citation>
    <scope>NUCLEOTIDE SEQUENCE [LARGE SCALE GENOMIC DNA]</scope>
</reference>
<keyword evidence="5" id="KW-1133">Transmembrane helix</keyword>
<dbReference type="EMBL" id="AM422018">
    <property type="protein sequence ID" value="CAM11976.1"/>
    <property type="molecule type" value="Genomic_DNA"/>
</dbReference>
<dbReference type="PANTHER" id="PTHR30563">
    <property type="entry name" value="DNA RECOMBINATION PROTEIN RMUC"/>
    <property type="match status" value="1"/>
</dbReference>
<evidence type="ECO:0000313" key="7">
    <source>
        <dbReference type="Proteomes" id="UP000008323"/>
    </source>
</evidence>
<accession>B1VAK3</accession>
<evidence type="ECO:0000256" key="2">
    <source>
        <dbReference type="ARBA" id="ARBA00009840"/>
    </source>
</evidence>
<feature type="transmembrane region" description="Helical" evidence="5">
    <location>
        <begin position="6"/>
        <end position="26"/>
    </location>
</feature>
<dbReference type="PANTHER" id="PTHR30563:SF0">
    <property type="entry name" value="DNA RECOMBINATION PROTEIN RMUC"/>
    <property type="match status" value="1"/>
</dbReference>
<protein>
    <recommendedName>
        <fullName evidence="8">DNA recombination protein RmuC</fullName>
    </recommendedName>
</protein>
<dbReference type="AlphaFoldDB" id="B1VAK3"/>
<comment type="similarity">
    <text evidence="2">Belongs to the RmuC family.</text>
</comment>
<dbReference type="STRING" id="59748.PA0642"/>
<sequence>MDTLQILILILLAILIIITIFIIFILSKFFLKNQPLENNFQDLKQSFNMLDIRINNLTHQSKDSLTQEIKDTRKHLISNLENSLKVLREQNASGFQGVQDIHKLLSQNDKAGQAGEFLLNRILENISYIKDKLVFQKQFVMKKTINRHHLRVDVMCKGHGKFIQIPIDSKFPTRDFLTFLNDDNQIELKKRFSDNVKKRIKEVQNYVSQEDSAPYAIMFVPSESIFSQINADQELISFAFSRNVIVASPSILLAILNSVDYYLQVFESVQNNEEKLDCINKVFEAMRNFDKTLFNNLKTSLQKTLDVIEDMDKKEKTLQKRYEKLLEVSKREKESKKKL</sequence>
<keyword evidence="5" id="KW-0812">Transmembrane</keyword>
<evidence type="ECO:0000256" key="4">
    <source>
        <dbReference type="ARBA" id="ARBA00023172"/>
    </source>
</evidence>
<comment type="function">
    <text evidence="1">Involved in DNA recombination.</text>
</comment>
<dbReference type="Pfam" id="PF02646">
    <property type="entry name" value="RmuC"/>
    <property type="match status" value="1"/>
</dbReference>
<evidence type="ECO:0000256" key="1">
    <source>
        <dbReference type="ARBA" id="ARBA00003416"/>
    </source>
</evidence>
<keyword evidence="3" id="KW-0175">Coiled coil</keyword>
<dbReference type="KEGG" id="pal:PA0642"/>
<dbReference type="GO" id="GO:0006310">
    <property type="term" value="P:DNA recombination"/>
    <property type="evidence" value="ECO:0007669"/>
    <property type="project" value="UniProtKB-KW"/>
</dbReference>
<proteinExistence type="inferred from homology"/>
<dbReference type="eggNOG" id="COG1322">
    <property type="taxonomic scope" value="Bacteria"/>
</dbReference>
<name>B1VAK3_PHYAS</name>
<keyword evidence="5" id="KW-0472">Membrane</keyword>
<keyword evidence="4" id="KW-0233">DNA recombination</keyword>
<evidence type="ECO:0000256" key="3">
    <source>
        <dbReference type="ARBA" id="ARBA00023054"/>
    </source>
</evidence>
<evidence type="ECO:0008006" key="8">
    <source>
        <dbReference type="Google" id="ProtNLM"/>
    </source>
</evidence>